<organism evidence="2">
    <name type="scientific">Notodromas monacha</name>
    <dbReference type="NCBI Taxonomy" id="399045"/>
    <lineage>
        <taxon>Eukaryota</taxon>
        <taxon>Metazoa</taxon>
        <taxon>Ecdysozoa</taxon>
        <taxon>Arthropoda</taxon>
        <taxon>Crustacea</taxon>
        <taxon>Oligostraca</taxon>
        <taxon>Ostracoda</taxon>
        <taxon>Podocopa</taxon>
        <taxon>Podocopida</taxon>
        <taxon>Cypridocopina</taxon>
        <taxon>Cypridoidea</taxon>
        <taxon>Cyprididae</taxon>
        <taxon>Notodromas</taxon>
    </lineage>
</organism>
<feature type="region of interest" description="Disordered" evidence="1">
    <location>
        <begin position="31"/>
        <end position="88"/>
    </location>
</feature>
<feature type="compositionally biased region" description="Low complexity" evidence="1">
    <location>
        <begin position="62"/>
        <end position="84"/>
    </location>
</feature>
<reference evidence="2" key="1">
    <citation type="submission" date="2020-11" db="EMBL/GenBank/DDBJ databases">
        <authorList>
            <person name="Tran Van P."/>
        </authorList>
    </citation>
    <scope>NUCLEOTIDE SEQUENCE</scope>
</reference>
<feature type="compositionally biased region" description="Basic and acidic residues" evidence="1">
    <location>
        <begin position="31"/>
        <end position="43"/>
    </location>
</feature>
<sequence>MNRTKTGRIGRKRDLSRLDELLSTRAYLKTDSEQRSLRRDVKWSIDYPHPRSKMSRADRDATAAARSAAANSSNTNGNASANTSPPTQLFCSCSLLIELL</sequence>
<accession>A0A7R9BR10</accession>
<dbReference type="Proteomes" id="UP000678499">
    <property type="component" value="Unassembled WGS sequence"/>
</dbReference>
<keyword evidence="3" id="KW-1185">Reference proteome</keyword>
<name>A0A7R9BR10_9CRUS</name>
<dbReference type="AlphaFoldDB" id="A0A7R9BR10"/>
<proteinExistence type="predicted"/>
<evidence type="ECO:0000313" key="3">
    <source>
        <dbReference type="Proteomes" id="UP000678499"/>
    </source>
</evidence>
<dbReference type="EMBL" id="CAJPEX010001462">
    <property type="protein sequence ID" value="CAG0919216.1"/>
    <property type="molecule type" value="Genomic_DNA"/>
</dbReference>
<dbReference type="EMBL" id="OA883499">
    <property type="protein sequence ID" value="CAD7279064.1"/>
    <property type="molecule type" value="Genomic_DNA"/>
</dbReference>
<gene>
    <name evidence="2" type="ORF">NMOB1V02_LOCUS6748</name>
</gene>
<protein>
    <submittedName>
        <fullName evidence="2">Uncharacterized protein</fullName>
    </submittedName>
</protein>
<evidence type="ECO:0000313" key="2">
    <source>
        <dbReference type="EMBL" id="CAD7279064.1"/>
    </source>
</evidence>
<evidence type="ECO:0000256" key="1">
    <source>
        <dbReference type="SAM" id="MobiDB-lite"/>
    </source>
</evidence>